<dbReference type="Proteomes" id="UP000256310">
    <property type="component" value="Unassembled WGS sequence"/>
</dbReference>
<evidence type="ECO:0000313" key="3">
    <source>
        <dbReference type="Proteomes" id="UP000256310"/>
    </source>
</evidence>
<dbReference type="EMBL" id="QRDP01000004">
    <property type="protein sequence ID" value="RED17604.1"/>
    <property type="molecule type" value="Genomic_DNA"/>
</dbReference>
<dbReference type="Gene3D" id="2.160.20.10">
    <property type="entry name" value="Single-stranded right-handed beta-helix, Pectin lyase-like"/>
    <property type="match status" value="1"/>
</dbReference>
<dbReference type="InterPro" id="IPR011050">
    <property type="entry name" value="Pectin_lyase_fold/virulence"/>
</dbReference>
<dbReference type="AlphaFoldDB" id="A0A3D9FIH5"/>
<keyword evidence="3" id="KW-1185">Reference proteome</keyword>
<reference evidence="2 3" key="1">
    <citation type="submission" date="2018-07" db="EMBL/GenBank/DDBJ databases">
        <title>Genomic Encyclopedia of Type Strains, Phase IV (KMG-IV): sequencing the most valuable type-strain genomes for metagenomic binning, comparative biology and taxonomic classification.</title>
        <authorList>
            <person name="Goeker M."/>
        </authorList>
    </citation>
    <scope>NUCLEOTIDE SEQUENCE [LARGE SCALE GENOMIC DNA]</scope>
    <source>
        <strain evidence="2 3">DSM 26725</strain>
    </source>
</reference>
<organism evidence="2 3">
    <name type="scientific">Parasphingopyxis lamellibrachiae</name>
    <dbReference type="NCBI Taxonomy" id="680125"/>
    <lineage>
        <taxon>Bacteria</taxon>
        <taxon>Pseudomonadati</taxon>
        <taxon>Pseudomonadota</taxon>
        <taxon>Alphaproteobacteria</taxon>
        <taxon>Sphingomonadales</taxon>
        <taxon>Sphingomonadaceae</taxon>
        <taxon>Parasphingopyxis</taxon>
    </lineage>
</organism>
<proteinExistence type="predicted"/>
<dbReference type="SUPFAM" id="SSF51126">
    <property type="entry name" value="Pectin lyase-like"/>
    <property type="match status" value="1"/>
</dbReference>
<dbReference type="RefSeq" id="WP_245953855.1">
    <property type="nucleotide sequence ID" value="NZ_QRDP01000004.1"/>
</dbReference>
<sequence length="313" mass="32915">MRISPVIILAVLVATCAPLSAQRSAAPFVVEETGQGFARLDQAVDAIGGAQGTIVIAPGTYRQCAVQEAGIITYRAAEPGSAIFDGVTCEQKAALVLRGRGARVEGLVFQNLSVPDANGAGIRIEQGDLQVHNSMFRDSEQGILSAEDRGASIRIDRSTFSGLGRCDRGLSCAHSIYIGRYGSLEVSRSRFERGTGGHYVKSHAAQIRITDTSFDDTAGSATNYMIDLPSGAVGTIADNIFVQGEDKENWSAFIAVSAEGGGNSSTGLVIAGNRAALAPGVRRNTWFVADWSGDALRIGENSLGRGISVFDSR</sequence>
<evidence type="ECO:0000256" key="1">
    <source>
        <dbReference type="SAM" id="SignalP"/>
    </source>
</evidence>
<keyword evidence="1" id="KW-0732">Signal</keyword>
<dbReference type="InterPro" id="IPR012334">
    <property type="entry name" value="Pectin_lyas_fold"/>
</dbReference>
<comment type="caution">
    <text evidence="2">The sequence shown here is derived from an EMBL/GenBank/DDBJ whole genome shotgun (WGS) entry which is preliminary data.</text>
</comment>
<feature type="chain" id="PRO_5017630026" description="Parallel beta helix pectate lyase-like protein" evidence="1">
    <location>
        <begin position="26"/>
        <end position="313"/>
    </location>
</feature>
<evidence type="ECO:0008006" key="4">
    <source>
        <dbReference type="Google" id="ProtNLM"/>
    </source>
</evidence>
<protein>
    <recommendedName>
        <fullName evidence="4">Parallel beta helix pectate lyase-like protein</fullName>
    </recommendedName>
</protein>
<gene>
    <name evidence="2" type="ORF">DFR46_2654</name>
</gene>
<name>A0A3D9FIH5_9SPHN</name>
<accession>A0A3D9FIH5</accession>
<evidence type="ECO:0000313" key="2">
    <source>
        <dbReference type="EMBL" id="RED17604.1"/>
    </source>
</evidence>
<feature type="signal peptide" evidence="1">
    <location>
        <begin position="1"/>
        <end position="25"/>
    </location>
</feature>